<feature type="transmembrane region" description="Helical" evidence="3">
    <location>
        <begin position="38"/>
        <end position="55"/>
    </location>
</feature>
<keyword evidence="3" id="KW-0812">Transmembrane</keyword>
<gene>
    <name evidence="4" type="ORF">FYJ58_03945</name>
</gene>
<keyword evidence="1" id="KW-0645">Protease</keyword>
<proteinExistence type="inferred from homology"/>
<dbReference type="GO" id="GO:0005886">
    <property type="term" value="C:plasma membrane"/>
    <property type="evidence" value="ECO:0007669"/>
    <property type="project" value="UniProtKB-SubCell"/>
</dbReference>
<keyword evidence="1" id="KW-0378">Hydrolase</keyword>
<keyword evidence="1" id="KW-1003">Cell membrane</keyword>
<evidence type="ECO:0000256" key="1">
    <source>
        <dbReference type="PIRNR" id="PIRNR018571"/>
    </source>
</evidence>
<feature type="transmembrane region" description="Helical" evidence="3">
    <location>
        <begin position="6"/>
        <end position="26"/>
    </location>
</feature>
<dbReference type="Proteomes" id="UP000482209">
    <property type="component" value="Unassembled WGS sequence"/>
</dbReference>
<keyword evidence="1" id="KW-0749">Sporulation</keyword>
<evidence type="ECO:0000256" key="3">
    <source>
        <dbReference type="SAM" id="Phobius"/>
    </source>
</evidence>
<reference evidence="4 5" key="1">
    <citation type="submission" date="2019-08" db="EMBL/GenBank/DDBJ databases">
        <title>In-depth cultivation of the pig gut microbiome towards novel bacterial diversity and tailored functional studies.</title>
        <authorList>
            <person name="Wylensek D."/>
            <person name="Hitch T.C.A."/>
            <person name="Clavel T."/>
        </authorList>
    </citation>
    <scope>NUCLEOTIDE SEQUENCE [LARGE SCALE GENOMIC DNA]</scope>
    <source>
        <strain evidence="4 5">WCA-693-APC-MOT-I</strain>
    </source>
</reference>
<dbReference type="EC" id="3.4.23.-" evidence="1"/>
<dbReference type="InterPro" id="IPR005081">
    <property type="entry name" value="SpoIIGA"/>
</dbReference>
<comment type="function">
    <text evidence="1">Probable aspartic protease that is responsible for the proteolytic cleavage of the RNA polymerase sigma E factor (SigE/spoIIGB) to yield the active peptide in the mother cell during sporulation. Responds to a signal from the forespore that is triggered by the extracellular signal protein SpoIIR.</text>
</comment>
<keyword evidence="3" id="KW-1133">Transmembrane helix</keyword>
<feature type="transmembrane region" description="Helical" evidence="3">
    <location>
        <begin position="123"/>
        <end position="143"/>
    </location>
</feature>
<evidence type="ECO:0000313" key="5">
    <source>
        <dbReference type="Proteomes" id="UP000482209"/>
    </source>
</evidence>
<feature type="transmembrane region" description="Helical" evidence="3">
    <location>
        <begin position="92"/>
        <end position="111"/>
    </location>
</feature>
<dbReference type="RefSeq" id="WP_154517547.1">
    <property type="nucleotide sequence ID" value="NZ_VUMT01000004.1"/>
</dbReference>
<keyword evidence="5" id="KW-1185">Reference proteome</keyword>
<feature type="active site" evidence="2">
    <location>
        <position position="175"/>
    </location>
</feature>
<evidence type="ECO:0000313" key="4">
    <source>
        <dbReference type="EMBL" id="MSS63029.1"/>
    </source>
</evidence>
<dbReference type="EMBL" id="VUMT01000004">
    <property type="protein sequence ID" value="MSS63029.1"/>
    <property type="molecule type" value="Genomic_DNA"/>
</dbReference>
<protein>
    <recommendedName>
        <fullName evidence="1">Sporulation sigma-E factor-processing peptidase</fullName>
        <ecNumber evidence="1">3.4.23.-</ecNumber>
    </recommendedName>
    <alternativeName>
        <fullName evidence="1">Membrane-associated aspartic protease</fullName>
    </alternativeName>
    <alternativeName>
        <fullName evidence="1">Stage II sporulation protein GA</fullName>
    </alternativeName>
</protein>
<comment type="similarity">
    <text evidence="1">Belongs to the peptidase U4 family.</text>
</comment>
<comment type="subcellular location">
    <subcellularLocation>
        <location evidence="1">Cell membrane</location>
    </subcellularLocation>
</comment>
<dbReference type="GO" id="GO:0006508">
    <property type="term" value="P:proteolysis"/>
    <property type="evidence" value="ECO:0007669"/>
    <property type="project" value="UniProtKB-KW"/>
</dbReference>
<dbReference type="GO" id="GO:0004190">
    <property type="term" value="F:aspartic-type endopeptidase activity"/>
    <property type="evidence" value="ECO:0007669"/>
    <property type="project" value="UniProtKB-KW"/>
</dbReference>
<sequence>MNYIIYLDVFWAVNTIMDIILLWLLGKIRKHAITKIRLAAGGIIGGFGACMTIYLRGIPIVVSFFLQNVVLAYGMIRISYKKESIRDFFFDLIYLYGLGILLNGFISTILNRNFPYRQNDSKVYAGLVLFIGALCSLIILFFWKRCRKFRIEEKNLYDVIIKNAGLCCRGKALLDTGNQLREPITKRPVIVAEYDVVKVLFTEELQNAILQFGSKEMDTVHPIKWIPYHSLGNRNGFMPGVYVDEMLIHMDEKEKIVGGVLLGIVFESVSTQKQYQFILHEQYITE</sequence>
<dbReference type="PIRSF" id="PIRSF018571">
    <property type="entry name" value="SpoIIGA"/>
    <property type="match status" value="1"/>
</dbReference>
<dbReference type="Pfam" id="PF03419">
    <property type="entry name" value="Peptidase_U4"/>
    <property type="match status" value="1"/>
</dbReference>
<dbReference type="AlphaFoldDB" id="A0A6L5XWN5"/>
<organism evidence="4 5">
    <name type="scientific">Velocimicrobium porci</name>
    <dbReference type="NCBI Taxonomy" id="2606634"/>
    <lineage>
        <taxon>Bacteria</taxon>
        <taxon>Bacillati</taxon>
        <taxon>Bacillota</taxon>
        <taxon>Clostridia</taxon>
        <taxon>Lachnospirales</taxon>
        <taxon>Lachnospiraceae</taxon>
        <taxon>Velocimicrobium</taxon>
    </lineage>
</organism>
<dbReference type="GO" id="GO:0030435">
    <property type="term" value="P:sporulation resulting in formation of a cellular spore"/>
    <property type="evidence" value="ECO:0007669"/>
    <property type="project" value="UniProtKB-KW"/>
</dbReference>
<dbReference type="GO" id="GO:0030436">
    <property type="term" value="P:asexual sporulation"/>
    <property type="evidence" value="ECO:0007669"/>
    <property type="project" value="InterPro"/>
</dbReference>
<name>A0A6L5XWN5_9FIRM</name>
<keyword evidence="1 3" id="KW-0472">Membrane</keyword>
<keyword evidence="1" id="KW-0064">Aspartyl protease</keyword>
<accession>A0A6L5XWN5</accession>
<evidence type="ECO:0000256" key="2">
    <source>
        <dbReference type="PIRSR" id="PIRSR018571-1"/>
    </source>
</evidence>
<comment type="caution">
    <text evidence="4">The sequence shown here is derived from an EMBL/GenBank/DDBJ whole genome shotgun (WGS) entry which is preliminary data.</text>
</comment>